<dbReference type="STRING" id="1033810.HLPCO_002693"/>
<evidence type="ECO:0000313" key="1">
    <source>
        <dbReference type="EMBL" id="ERJ11253.1"/>
    </source>
</evidence>
<gene>
    <name evidence="1" type="ORF">HLPCO_002693</name>
</gene>
<dbReference type="InParanoid" id="U2E7S8"/>
<reference evidence="1 2" key="1">
    <citation type="journal article" date="2011" name="J. Bacteriol.">
        <title>Genome sequence of Haloplasma contractile, an unusual contractile bacterium from a deep-sea anoxic brine lake.</title>
        <authorList>
            <person name="Antunes A."/>
            <person name="Alam I."/>
            <person name="El Dorry H."/>
            <person name="Siam R."/>
            <person name="Robertson A."/>
            <person name="Bajic V.B."/>
            <person name="Stingl U."/>
        </authorList>
    </citation>
    <scope>NUCLEOTIDE SEQUENCE [LARGE SCALE GENOMIC DNA]</scope>
    <source>
        <strain evidence="1 2">SSD-17B</strain>
    </source>
</reference>
<evidence type="ECO:0000313" key="2">
    <source>
        <dbReference type="Proteomes" id="UP000005707"/>
    </source>
</evidence>
<sequence>MMLIFIVIIGYIIYVSVKDNQGIQIPNRSQDSTPLELLKTILVNGEISEEEYLKRKQIIQGK</sequence>
<dbReference type="AlphaFoldDB" id="U2E7S8"/>
<accession>U2E7S8</accession>
<proteinExistence type="predicted"/>
<protein>
    <submittedName>
        <fullName evidence="1">Short domain protein</fullName>
    </submittedName>
</protein>
<dbReference type="Proteomes" id="UP000005707">
    <property type="component" value="Unassembled WGS sequence"/>
</dbReference>
<keyword evidence="2" id="KW-1185">Reference proteome</keyword>
<organism evidence="1 2">
    <name type="scientific">Haloplasma contractile SSD-17B</name>
    <dbReference type="NCBI Taxonomy" id="1033810"/>
    <lineage>
        <taxon>Bacteria</taxon>
        <taxon>Bacillati</taxon>
        <taxon>Mycoplasmatota</taxon>
        <taxon>Mollicutes</taxon>
        <taxon>Haloplasmatales</taxon>
        <taxon>Haloplasmataceae</taxon>
        <taxon>Haloplasma</taxon>
    </lineage>
</organism>
<name>U2E7S8_9MOLU</name>
<comment type="caution">
    <text evidence="1">The sequence shown here is derived from an EMBL/GenBank/DDBJ whole genome shotgun (WGS) entry which is preliminary data.</text>
</comment>
<reference evidence="1 2" key="2">
    <citation type="journal article" date="2013" name="PLoS ONE">
        <title>INDIGO - INtegrated Data Warehouse of MIcrobial GenOmes with Examples from the Red Sea Extremophiles.</title>
        <authorList>
            <person name="Alam I."/>
            <person name="Antunes A."/>
            <person name="Kamau A.A."/>
            <person name="Ba Alawi W."/>
            <person name="Kalkatawi M."/>
            <person name="Stingl U."/>
            <person name="Bajic V.B."/>
        </authorList>
    </citation>
    <scope>NUCLEOTIDE SEQUENCE [LARGE SCALE GENOMIC DNA]</scope>
    <source>
        <strain evidence="1 2">SSD-17B</strain>
    </source>
</reference>
<dbReference type="EMBL" id="AFNU02000013">
    <property type="protein sequence ID" value="ERJ11253.1"/>
    <property type="molecule type" value="Genomic_DNA"/>
</dbReference>